<keyword evidence="9" id="KW-0675">Receptor</keyword>
<keyword evidence="10" id="KW-0325">Glycoprotein</keyword>
<evidence type="ECO:0000256" key="1">
    <source>
        <dbReference type="ARBA" id="ARBA00004651"/>
    </source>
</evidence>
<dbReference type="Gene3D" id="2.10.50.30">
    <property type="entry name" value="GPCR, family 3, nine cysteines domain"/>
    <property type="match status" value="1"/>
</dbReference>
<dbReference type="STRING" id="42514.ENSPNAP00000030583"/>
<dbReference type="Proteomes" id="UP001501920">
    <property type="component" value="Chromosome 7"/>
</dbReference>
<evidence type="ECO:0000256" key="4">
    <source>
        <dbReference type="ARBA" id="ARBA00022692"/>
    </source>
</evidence>
<dbReference type="FunFam" id="2.10.50.30:FF:000002">
    <property type="entry name" value="Vomeronasal 2 receptor, h1"/>
    <property type="match status" value="1"/>
</dbReference>
<comment type="similarity">
    <text evidence="2">Belongs to the G-protein coupled receptor 3 family.</text>
</comment>
<dbReference type="InterPro" id="IPR028082">
    <property type="entry name" value="Peripla_BP_I"/>
</dbReference>
<reference evidence="15 16" key="1">
    <citation type="submission" date="2020-10" db="EMBL/GenBank/DDBJ databases">
        <title>Pygocentrus nattereri (red-bellied piranha) genome, fPygNat1, primary haplotype.</title>
        <authorList>
            <person name="Myers G."/>
            <person name="Meyer A."/>
            <person name="Karagic N."/>
            <person name="Pippel M."/>
            <person name="Winkler S."/>
            <person name="Tracey A."/>
            <person name="Wood J."/>
            <person name="Formenti G."/>
            <person name="Howe K."/>
            <person name="Fedrigo O."/>
            <person name="Jarvis E.D."/>
        </authorList>
    </citation>
    <scope>NUCLEOTIDE SEQUENCE [LARGE SCALE GENOMIC DNA]</scope>
</reference>
<dbReference type="GeneTree" id="ENSGT01150000286997"/>
<organism evidence="15 16">
    <name type="scientific">Pygocentrus nattereri</name>
    <name type="common">Red-bellied piranha</name>
    <dbReference type="NCBI Taxonomy" id="42514"/>
    <lineage>
        <taxon>Eukaryota</taxon>
        <taxon>Metazoa</taxon>
        <taxon>Chordata</taxon>
        <taxon>Craniata</taxon>
        <taxon>Vertebrata</taxon>
        <taxon>Euteleostomi</taxon>
        <taxon>Actinopterygii</taxon>
        <taxon>Neopterygii</taxon>
        <taxon>Teleostei</taxon>
        <taxon>Ostariophysi</taxon>
        <taxon>Characiformes</taxon>
        <taxon>Characoidei</taxon>
        <taxon>Pygocentrus</taxon>
    </lineage>
</organism>
<dbReference type="InterPro" id="IPR000337">
    <property type="entry name" value="GPCR_3"/>
</dbReference>
<name>A0A3B4E4G3_PYGNA</name>
<evidence type="ECO:0000256" key="6">
    <source>
        <dbReference type="ARBA" id="ARBA00022989"/>
    </source>
</evidence>
<evidence type="ECO:0000313" key="16">
    <source>
        <dbReference type="Proteomes" id="UP001501920"/>
    </source>
</evidence>
<dbReference type="Ensembl" id="ENSPNAT00000018775.2">
    <property type="protein sequence ID" value="ENSPNAP00000030583.2"/>
    <property type="gene ID" value="ENSPNAG00000017411.2"/>
</dbReference>
<dbReference type="Gene3D" id="3.40.50.2300">
    <property type="match status" value="2"/>
</dbReference>
<evidence type="ECO:0000256" key="12">
    <source>
        <dbReference type="SAM" id="Phobius"/>
    </source>
</evidence>
<evidence type="ECO:0000256" key="3">
    <source>
        <dbReference type="ARBA" id="ARBA00022475"/>
    </source>
</evidence>
<proteinExistence type="inferred from homology"/>
<keyword evidence="8 12" id="KW-0472">Membrane</keyword>
<evidence type="ECO:0000256" key="11">
    <source>
        <dbReference type="ARBA" id="ARBA00023224"/>
    </source>
</evidence>
<evidence type="ECO:0000256" key="8">
    <source>
        <dbReference type="ARBA" id="ARBA00023136"/>
    </source>
</evidence>
<evidence type="ECO:0000259" key="14">
    <source>
        <dbReference type="Pfam" id="PF07562"/>
    </source>
</evidence>
<reference evidence="15" key="3">
    <citation type="submission" date="2025-09" db="UniProtKB">
        <authorList>
            <consortium name="Ensembl"/>
        </authorList>
    </citation>
    <scope>IDENTIFICATION</scope>
</reference>
<dbReference type="GO" id="GO:0004930">
    <property type="term" value="F:G protein-coupled receptor activity"/>
    <property type="evidence" value="ECO:0007669"/>
    <property type="project" value="UniProtKB-KW"/>
</dbReference>
<dbReference type="PANTHER" id="PTHR24061:SF511">
    <property type="entry name" value="EXTRACELLULAR CALCIUM-SENSING RECEPTOR-RELATED"/>
    <property type="match status" value="1"/>
</dbReference>
<evidence type="ECO:0000259" key="13">
    <source>
        <dbReference type="Pfam" id="PF01094"/>
    </source>
</evidence>
<dbReference type="FunFam" id="3.40.50.2300:FF:000016">
    <property type="entry name" value="Taste 1 receptor member 2"/>
    <property type="match status" value="1"/>
</dbReference>
<dbReference type="InterPro" id="IPR011500">
    <property type="entry name" value="GPCR_3_9-Cys_dom"/>
</dbReference>
<feature type="domain" description="Receptor ligand binding region" evidence="13">
    <location>
        <begin position="12"/>
        <end position="412"/>
    </location>
</feature>
<feature type="domain" description="GPCR family 3 nine cysteines" evidence="14">
    <location>
        <begin position="445"/>
        <end position="498"/>
    </location>
</feature>
<dbReference type="AlphaFoldDB" id="A0A3B4E4G3"/>
<dbReference type="SUPFAM" id="SSF53822">
    <property type="entry name" value="Periplasmic binding protein-like I"/>
    <property type="match status" value="1"/>
</dbReference>
<keyword evidence="6 12" id="KW-1133">Transmembrane helix</keyword>
<keyword evidence="11" id="KW-0807">Transducer</keyword>
<evidence type="ECO:0000256" key="7">
    <source>
        <dbReference type="ARBA" id="ARBA00023040"/>
    </source>
</evidence>
<dbReference type="PRINTS" id="PR00592">
    <property type="entry name" value="CASENSINGR"/>
</dbReference>
<keyword evidence="16" id="KW-1185">Reference proteome</keyword>
<evidence type="ECO:0008006" key="17">
    <source>
        <dbReference type="Google" id="ProtNLM"/>
    </source>
</evidence>
<keyword evidence="4 12" id="KW-0812">Transmembrane</keyword>
<evidence type="ECO:0000256" key="5">
    <source>
        <dbReference type="ARBA" id="ARBA00022729"/>
    </source>
</evidence>
<evidence type="ECO:0000256" key="2">
    <source>
        <dbReference type="ARBA" id="ARBA00007242"/>
    </source>
</evidence>
<evidence type="ECO:0000256" key="9">
    <source>
        <dbReference type="ARBA" id="ARBA00023170"/>
    </source>
</evidence>
<sequence length="571" mass="64601">MFCSFGARALRWMRTMTFAVKEINQRQDLLPNLSLGYHIRDSFDEIPLSIKGSLVLVNGQSLHLYIDIYEIKCLINVNFISTAWLTCFFMTSSQVSYFSSCSCLSNKKDFPTFMRTMPSDQFQIKALARLVHYFQWTWVGVIGVESDYARFAIQLFLKESASYNVCPAYVHIYPIVLTEEALRELMNTIRASTATVIVSFSAETDMRTVLKECRRQNITYVQWIASEAWATSKSLWGDYSNILQGTLGFAIRKGEIPNLGNYLRGLNTSTVQASDFLTEFWEETFNCRVNGSLNTHIHKEDAQKRGPCSGRESLDNVYTSYADVTQLRVSYNVYKAVYLIAHALHEMNTCVPGQDKKTNNVQIWPISCLSYQSSSKLLSYMKRTNFTTLGEDVRFDENGDPIASYDLMNWHTTKDGSLQLIRVGFYDASLREDRDLVINESVIAPVSVCSKSCLPGSRKARRKGEPICCFDCIPCAEGEISNETDSIDCLRCSKEMWPNQARDQCIPKALEYLSFQEPLGIVLWSVSTFGACLTAAVLCIFVIVCCAGMRGSETAVLLEFLNTVSTHCPLY</sequence>
<dbReference type="GO" id="GO:0005886">
    <property type="term" value="C:plasma membrane"/>
    <property type="evidence" value="ECO:0007669"/>
    <property type="project" value="UniProtKB-SubCell"/>
</dbReference>
<keyword evidence="5" id="KW-0732">Signal</keyword>
<evidence type="ECO:0000256" key="10">
    <source>
        <dbReference type="ARBA" id="ARBA00023180"/>
    </source>
</evidence>
<comment type="subcellular location">
    <subcellularLocation>
        <location evidence="1">Cell membrane</location>
        <topology evidence="1">Multi-pass membrane protein</topology>
    </subcellularLocation>
</comment>
<dbReference type="Pfam" id="PF07562">
    <property type="entry name" value="NCD3G"/>
    <property type="match status" value="1"/>
</dbReference>
<dbReference type="PRINTS" id="PR00248">
    <property type="entry name" value="GPCRMGR"/>
</dbReference>
<dbReference type="InterPro" id="IPR000068">
    <property type="entry name" value="GPCR_3_Ca_sens_rcpt-rel"/>
</dbReference>
<feature type="transmembrane region" description="Helical" evidence="12">
    <location>
        <begin position="521"/>
        <end position="544"/>
    </location>
</feature>
<keyword evidence="7" id="KW-0297">G-protein coupled receptor</keyword>
<dbReference type="PANTHER" id="PTHR24061">
    <property type="entry name" value="CALCIUM-SENSING RECEPTOR-RELATED"/>
    <property type="match status" value="1"/>
</dbReference>
<dbReference type="Pfam" id="PF01094">
    <property type="entry name" value="ANF_receptor"/>
    <property type="match status" value="1"/>
</dbReference>
<dbReference type="OMA" id="TERIQAN"/>
<protein>
    <recommendedName>
        <fullName evidence="17">G-protein coupled receptors family 3 profile domain-containing protein</fullName>
    </recommendedName>
</protein>
<reference evidence="15" key="2">
    <citation type="submission" date="2025-08" db="UniProtKB">
        <authorList>
            <consortium name="Ensembl"/>
        </authorList>
    </citation>
    <scope>IDENTIFICATION</scope>
</reference>
<keyword evidence="3" id="KW-1003">Cell membrane</keyword>
<evidence type="ECO:0000313" key="15">
    <source>
        <dbReference type="Ensembl" id="ENSPNAP00000030583.2"/>
    </source>
</evidence>
<dbReference type="InterPro" id="IPR038550">
    <property type="entry name" value="GPCR_3_9-Cys_sf"/>
</dbReference>
<accession>A0A3B4E4G3</accession>
<dbReference type="InterPro" id="IPR001828">
    <property type="entry name" value="ANF_lig-bd_rcpt"/>
</dbReference>